<sequence>MLAISKMY</sequence>
<accession>A0A0E9VFQ8</accession>
<reference evidence="1" key="1">
    <citation type="submission" date="2014-11" db="EMBL/GenBank/DDBJ databases">
        <authorList>
            <person name="Amaro Gonzalez C."/>
        </authorList>
    </citation>
    <scope>NUCLEOTIDE SEQUENCE</scope>
</reference>
<name>A0A0E9VFQ8_ANGAN</name>
<reference evidence="1" key="2">
    <citation type="journal article" date="2015" name="Fish Shellfish Immunol.">
        <title>Early steps in the European eel (Anguilla anguilla)-Vibrio vulnificus interaction in the gills: Role of the RtxA13 toxin.</title>
        <authorList>
            <person name="Callol A."/>
            <person name="Pajuelo D."/>
            <person name="Ebbesson L."/>
            <person name="Teles M."/>
            <person name="MacKenzie S."/>
            <person name="Amaro C."/>
        </authorList>
    </citation>
    <scope>NUCLEOTIDE SEQUENCE</scope>
</reference>
<dbReference type="EMBL" id="GBXM01032312">
    <property type="protein sequence ID" value="JAH76265.1"/>
    <property type="molecule type" value="Transcribed_RNA"/>
</dbReference>
<organism evidence="1">
    <name type="scientific">Anguilla anguilla</name>
    <name type="common">European freshwater eel</name>
    <name type="synonym">Muraena anguilla</name>
    <dbReference type="NCBI Taxonomy" id="7936"/>
    <lineage>
        <taxon>Eukaryota</taxon>
        <taxon>Metazoa</taxon>
        <taxon>Chordata</taxon>
        <taxon>Craniata</taxon>
        <taxon>Vertebrata</taxon>
        <taxon>Euteleostomi</taxon>
        <taxon>Actinopterygii</taxon>
        <taxon>Neopterygii</taxon>
        <taxon>Teleostei</taxon>
        <taxon>Anguilliformes</taxon>
        <taxon>Anguillidae</taxon>
        <taxon>Anguilla</taxon>
    </lineage>
</organism>
<evidence type="ECO:0000313" key="1">
    <source>
        <dbReference type="EMBL" id="JAH76265.1"/>
    </source>
</evidence>
<proteinExistence type="predicted"/>
<protein>
    <submittedName>
        <fullName evidence="1">Uncharacterized protein</fullName>
    </submittedName>
</protein>